<dbReference type="InterPro" id="IPR015421">
    <property type="entry name" value="PyrdxlP-dep_Trfase_major"/>
</dbReference>
<dbReference type="Gene3D" id="3.40.640.10">
    <property type="entry name" value="Type I PLP-dependent aspartate aminotransferase-like (Major domain)"/>
    <property type="match status" value="1"/>
</dbReference>
<name>A0A7W2AHJ5_9BACL</name>
<dbReference type="Pfam" id="PF00202">
    <property type="entry name" value="Aminotran_3"/>
    <property type="match status" value="1"/>
</dbReference>
<dbReference type="NCBIfam" id="TIGR00707">
    <property type="entry name" value="argD"/>
    <property type="match status" value="1"/>
</dbReference>
<dbReference type="CDD" id="cd00610">
    <property type="entry name" value="OAT_like"/>
    <property type="match status" value="1"/>
</dbReference>
<dbReference type="InterPro" id="IPR005814">
    <property type="entry name" value="Aminotrans_3"/>
</dbReference>
<feature type="binding site" evidence="5">
    <location>
        <position position="270"/>
    </location>
    <ligand>
        <name>pyridoxal 5'-phosphate</name>
        <dbReference type="ChEBI" id="CHEBI:597326"/>
    </ligand>
</feature>
<dbReference type="InterPro" id="IPR015422">
    <property type="entry name" value="PyrdxlP-dep_Trfase_small"/>
</dbReference>
<keyword evidence="2 5" id="KW-0028">Amino-acid biosynthesis</keyword>
<gene>
    <name evidence="5" type="primary">argD</name>
    <name evidence="6" type="ORF">H1164_02485</name>
</gene>
<feature type="binding site" evidence="5">
    <location>
        <begin position="212"/>
        <end position="215"/>
    </location>
    <ligand>
        <name>pyridoxal 5'-phosphate</name>
        <dbReference type="ChEBI" id="CHEBI:597326"/>
    </ligand>
</feature>
<dbReference type="InterPro" id="IPR004636">
    <property type="entry name" value="AcOrn/SuccOrn_fam"/>
</dbReference>
<dbReference type="PIRSF" id="PIRSF000521">
    <property type="entry name" value="Transaminase_4ab_Lys_Orn"/>
    <property type="match status" value="1"/>
</dbReference>
<dbReference type="GO" id="GO:0042802">
    <property type="term" value="F:identical protein binding"/>
    <property type="evidence" value="ECO:0007669"/>
    <property type="project" value="TreeGrafter"/>
</dbReference>
<comment type="catalytic activity">
    <reaction evidence="5">
        <text>N(2)-acetyl-L-ornithine + 2-oxoglutarate = N-acetyl-L-glutamate 5-semialdehyde + L-glutamate</text>
        <dbReference type="Rhea" id="RHEA:18049"/>
        <dbReference type="ChEBI" id="CHEBI:16810"/>
        <dbReference type="ChEBI" id="CHEBI:29123"/>
        <dbReference type="ChEBI" id="CHEBI:29985"/>
        <dbReference type="ChEBI" id="CHEBI:57805"/>
        <dbReference type="EC" id="2.6.1.11"/>
    </reaction>
</comment>
<dbReference type="SUPFAM" id="SSF53383">
    <property type="entry name" value="PLP-dependent transferases"/>
    <property type="match status" value="1"/>
</dbReference>
<dbReference type="InterPro" id="IPR049704">
    <property type="entry name" value="Aminotrans_3_PPA_site"/>
</dbReference>
<keyword evidence="1 5" id="KW-0032">Aminotransferase</keyword>
<organism evidence="6 7">
    <name type="scientific">Thermoactinomyces daqus</name>
    <dbReference type="NCBI Taxonomy" id="1329516"/>
    <lineage>
        <taxon>Bacteria</taxon>
        <taxon>Bacillati</taxon>
        <taxon>Bacillota</taxon>
        <taxon>Bacilli</taxon>
        <taxon>Bacillales</taxon>
        <taxon>Thermoactinomycetaceae</taxon>
        <taxon>Thermoactinomyces</taxon>
    </lineage>
</organism>
<dbReference type="NCBIfam" id="NF002797">
    <property type="entry name" value="PRK02936.1"/>
    <property type="match status" value="1"/>
</dbReference>
<dbReference type="InterPro" id="IPR050103">
    <property type="entry name" value="Class-III_PLP-dep_AT"/>
</dbReference>
<sequence length="393" mass="41854">MSLFPTYVRHNVRFVKGNGAVLEDDQGKTYLDFASGIGVTNLGHNHPRIKQALLDQAEAVWHTSNLFQVPAQEKAAQRLTRLTGLGAVFFCNSGAEANEAAIKLARKWAQEAKVISEPEIITFQGSFHGRTLATLTATGQDKVKHGFSPLPRGFRTVPFGDLEAVKQATGATTAAVLLELVQGEGGVRPANPDFIEGLSAWCKEKEILLMVDEVQTGIGRTGAAFAFQTYGLKPDVITAAKGLGNGFPIGAMIAREELKPVLGPGTHGTTFGGNPLATAVAAAVLAELEETPILEETKAKGELFARLLTDELSGLPGMVSVRVKGLMAGVEFDQPVAPIITALLGKGLVTLPAGEKVLRLLPPLIVTEDQIRRAVHLIKQTCLERFEPAGSGR</sequence>
<dbReference type="PANTHER" id="PTHR11986">
    <property type="entry name" value="AMINOTRANSFERASE CLASS III"/>
    <property type="match status" value="1"/>
</dbReference>
<comment type="cofactor">
    <cofactor evidence="5">
        <name>pyridoxal 5'-phosphate</name>
        <dbReference type="ChEBI" id="CHEBI:597326"/>
    </cofactor>
    <text evidence="5">Binds 1 pyridoxal phosphate per subunit.</text>
</comment>
<dbReference type="PANTHER" id="PTHR11986:SF79">
    <property type="entry name" value="ACETYLORNITHINE AMINOTRANSFERASE, MITOCHONDRIAL"/>
    <property type="match status" value="1"/>
</dbReference>
<evidence type="ECO:0000256" key="4">
    <source>
        <dbReference type="ARBA" id="ARBA00022898"/>
    </source>
</evidence>
<comment type="miscellaneous">
    <text evidence="5">May also have succinyldiaminopimelate aminotransferase activity, thus carrying out the corresponding step in lysine biosynthesis.</text>
</comment>
<comment type="pathway">
    <text evidence="5">Amino-acid biosynthesis; L-arginine biosynthesis; N(2)-acetyl-L-ornithine from L-glutamate: step 4/4.</text>
</comment>
<dbReference type="GO" id="GO:0005737">
    <property type="term" value="C:cytoplasm"/>
    <property type="evidence" value="ECO:0007669"/>
    <property type="project" value="UniProtKB-SubCell"/>
</dbReference>
<feature type="binding site" evidence="5">
    <location>
        <position position="269"/>
    </location>
    <ligand>
        <name>N(2)-acetyl-L-ornithine</name>
        <dbReference type="ChEBI" id="CHEBI:57805"/>
    </ligand>
</feature>
<dbReference type="NCBIfam" id="NF002325">
    <property type="entry name" value="PRK01278.1"/>
    <property type="match status" value="1"/>
</dbReference>
<dbReference type="Proteomes" id="UP000530514">
    <property type="component" value="Unassembled WGS sequence"/>
</dbReference>
<protein>
    <recommendedName>
        <fullName evidence="5">Acetylornithine aminotransferase</fullName>
        <shortName evidence="5">ACOAT</shortName>
        <ecNumber evidence="5">2.6.1.11</ecNumber>
    </recommendedName>
</protein>
<dbReference type="UniPathway" id="UPA00068">
    <property type="reaction ID" value="UER00109"/>
</dbReference>
<dbReference type="EC" id="2.6.1.11" evidence="5"/>
<evidence type="ECO:0000256" key="3">
    <source>
        <dbReference type="ARBA" id="ARBA00022679"/>
    </source>
</evidence>
<dbReference type="GO" id="GO:0003992">
    <property type="term" value="F:N2-acetyl-L-ornithine:2-oxoglutarate 5-aminotransferase activity"/>
    <property type="evidence" value="ECO:0007669"/>
    <property type="project" value="UniProtKB-UniRule"/>
</dbReference>
<evidence type="ECO:0000313" key="7">
    <source>
        <dbReference type="Proteomes" id="UP000530514"/>
    </source>
</evidence>
<keyword evidence="5" id="KW-0963">Cytoplasm</keyword>
<dbReference type="PROSITE" id="PS00600">
    <property type="entry name" value="AA_TRANSFER_CLASS_3"/>
    <property type="match status" value="1"/>
</dbReference>
<keyword evidence="3 5" id="KW-0808">Transferase</keyword>
<keyword evidence="5" id="KW-0055">Arginine biosynthesis</keyword>
<dbReference type="RefSeq" id="WP_033100343.1">
    <property type="nucleotide sequence ID" value="NZ_JACEIP010000003.1"/>
</dbReference>
<dbReference type="AlphaFoldDB" id="A0A7W2AHJ5"/>
<proteinExistence type="inferred from homology"/>
<feature type="binding site" evidence="5">
    <location>
        <position position="127"/>
    </location>
    <ligand>
        <name>pyridoxal 5'-phosphate</name>
        <dbReference type="ChEBI" id="CHEBI:597326"/>
    </ligand>
</feature>
<dbReference type="GO" id="GO:0006526">
    <property type="term" value="P:L-arginine biosynthetic process"/>
    <property type="evidence" value="ECO:0007669"/>
    <property type="project" value="UniProtKB-UniRule"/>
</dbReference>
<feature type="modified residue" description="N6-(pyridoxal phosphate)lysine" evidence="5">
    <location>
        <position position="241"/>
    </location>
</feature>
<dbReference type="GO" id="GO:0030170">
    <property type="term" value="F:pyridoxal phosphate binding"/>
    <property type="evidence" value="ECO:0007669"/>
    <property type="project" value="InterPro"/>
</dbReference>
<evidence type="ECO:0000256" key="1">
    <source>
        <dbReference type="ARBA" id="ARBA00022576"/>
    </source>
</evidence>
<dbReference type="InterPro" id="IPR015424">
    <property type="entry name" value="PyrdxlP-dep_Trfase"/>
</dbReference>
<reference evidence="6 7" key="1">
    <citation type="submission" date="2020-07" db="EMBL/GenBank/DDBJ databases">
        <authorList>
            <person name="Feng H."/>
        </authorList>
    </citation>
    <scope>NUCLEOTIDE SEQUENCE [LARGE SCALE GENOMIC DNA]</scope>
    <source>
        <strain evidence="7">s-11</strain>
    </source>
</reference>
<comment type="subunit">
    <text evidence="5">Homodimer.</text>
</comment>
<evidence type="ECO:0000313" key="6">
    <source>
        <dbReference type="EMBL" id="MBA4541769.1"/>
    </source>
</evidence>
<comment type="similarity">
    <text evidence="5">Belongs to the class-III pyridoxal-phosphate-dependent aminotransferase family. ArgD subfamily.</text>
</comment>
<comment type="caution">
    <text evidence="6">The sequence shown here is derived from an EMBL/GenBank/DDBJ whole genome shotgun (WGS) entry which is preliminary data.</text>
</comment>
<feature type="binding site" evidence="5">
    <location>
        <position position="130"/>
    </location>
    <ligand>
        <name>N(2)-acetyl-L-ornithine</name>
        <dbReference type="ChEBI" id="CHEBI:57805"/>
    </ligand>
</feature>
<accession>A0A7W2AHJ5</accession>
<evidence type="ECO:0000256" key="5">
    <source>
        <dbReference type="HAMAP-Rule" id="MF_01107"/>
    </source>
</evidence>
<dbReference type="FunFam" id="3.40.640.10:FF:000004">
    <property type="entry name" value="Acetylornithine aminotransferase"/>
    <property type="match status" value="1"/>
</dbReference>
<dbReference type="EMBL" id="JACEIP010000003">
    <property type="protein sequence ID" value="MBA4541769.1"/>
    <property type="molecule type" value="Genomic_DNA"/>
</dbReference>
<keyword evidence="7" id="KW-1185">Reference proteome</keyword>
<dbReference type="HAMAP" id="MF_01107">
    <property type="entry name" value="ArgD_aminotrans_3"/>
    <property type="match status" value="1"/>
</dbReference>
<dbReference type="Gene3D" id="3.90.1150.10">
    <property type="entry name" value="Aspartate Aminotransferase, domain 1"/>
    <property type="match status" value="1"/>
</dbReference>
<dbReference type="OrthoDB" id="9807885at2"/>
<evidence type="ECO:0000256" key="2">
    <source>
        <dbReference type="ARBA" id="ARBA00022605"/>
    </source>
</evidence>
<feature type="binding site" evidence="5">
    <location>
        <begin position="94"/>
        <end position="95"/>
    </location>
    <ligand>
        <name>pyridoxal 5'-phosphate</name>
        <dbReference type="ChEBI" id="CHEBI:597326"/>
    </ligand>
</feature>
<keyword evidence="4 5" id="KW-0663">Pyridoxal phosphate</keyword>
<comment type="subcellular location">
    <subcellularLocation>
        <location evidence="5">Cytoplasm</location>
    </subcellularLocation>
</comment>